<name>A0ABQ3M0D6_9SPHN</name>
<dbReference type="Proteomes" id="UP000652430">
    <property type="component" value="Unassembled WGS sequence"/>
</dbReference>
<sequence length="164" mass="18895">MSATGLLMLLLQTLAPSPERAALIQFSRSTSLIYITEEIEILDNGRDPKTNQRIYETHYKWSKNQQIKKEARFDSKKCPYVKIVVDGLRNLQLLEEKKLLDRPPMVDGNHYILSTQNRYTKNLDTIYSDMGSPLAEWMEAAFKGLSPCLPKFQVAWLERSPTSN</sequence>
<organism evidence="1 2">
    <name type="scientific">Sphingomonas glacialis</name>
    <dbReference type="NCBI Taxonomy" id="658225"/>
    <lineage>
        <taxon>Bacteria</taxon>
        <taxon>Pseudomonadati</taxon>
        <taxon>Pseudomonadota</taxon>
        <taxon>Alphaproteobacteria</taxon>
        <taxon>Sphingomonadales</taxon>
        <taxon>Sphingomonadaceae</taxon>
        <taxon>Sphingomonas</taxon>
    </lineage>
</organism>
<accession>A0ABQ3M0D6</accession>
<protein>
    <submittedName>
        <fullName evidence="1">Uncharacterized protein</fullName>
    </submittedName>
</protein>
<proteinExistence type="predicted"/>
<dbReference type="EMBL" id="BNAQ01000011">
    <property type="protein sequence ID" value="GHH26040.1"/>
    <property type="molecule type" value="Genomic_DNA"/>
</dbReference>
<dbReference type="RefSeq" id="WP_189677769.1">
    <property type="nucleotide sequence ID" value="NZ_BNAQ01000011.1"/>
</dbReference>
<comment type="caution">
    <text evidence="1">The sequence shown here is derived from an EMBL/GenBank/DDBJ whole genome shotgun (WGS) entry which is preliminary data.</text>
</comment>
<evidence type="ECO:0000313" key="2">
    <source>
        <dbReference type="Proteomes" id="UP000652430"/>
    </source>
</evidence>
<keyword evidence="2" id="KW-1185">Reference proteome</keyword>
<reference evidence="2" key="1">
    <citation type="journal article" date="2019" name="Int. J. Syst. Evol. Microbiol.">
        <title>The Global Catalogue of Microorganisms (GCM) 10K type strain sequencing project: providing services to taxonomists for standard genome sequencing and annotation.</title>
        <authorList>
            <consortium name="The Broad Institute Genomics Platform"/>
            <consortium name="The Broad Institute Genome Sequencing Center for Infectious Disease"/>
            <person name="Wu L."/>
            <person name="Ma J."/>
        </authorList>
    </citation>
    <scope>NUCLEOTIDE SEQUENCE [LARGE SCALE GENOMIC DNA]</scope>
    <source>
        <strain evidence="2">CGMCC 1.8957</strain>
    </source>
</reference>
<evidence type="ECO:0000313" key="1">
    <source>
        <dbReference type="EMBL" id="GHH26040.1"/>
    </source>
</evidence>
<gene>
    <name evidence="1" type="ORF">GCM10008023_40130</name>
</gene>